<gene>
    <name evidence="1" type="ORF">RirG_252850</name>
</gene>
<dbReference type="OrthoDB" id="2324369at2759"/>
<evidence type="ECO:0000313" key="1">
    <source>
        <dbReference type="EMBL" id="EXX52467.1"/>
    </source>
</evidence>
<reference evidence="1 2" key="1">
    <citation type="submission" date="2014-02" db="EMBL/GenBank/DDBJ databases">
        <title>Single nucleus genome sequencing reveals high similarity among nuclei of an endomycorrhizal fungus.</title>
        <authorList>
            <person name="Lin K."/>
            <person name="Geurts R."/>
            <person name="Zhang Z."/>
            <person name="Limpens E."/>
            <person name="Saunders D.G."/>
            <person name="Mu D."/>
            <person name="Pang E."/>
            <person name="Cao H."/>
            <person name="Cha H."/>
            <person name="Lin T."/>
            <person name="Zhou Q."/>
            <person name="Shang Y."/>
            <person name="Li Y."/>
            <person name="Ivanov S."/>
            <person name="Sharma T."/>
            <person name="Velzen R.V."/>
            <person name="Ruijter N.D."/>
            <person name="Aanen D.K."/>
            <person name="Win J."/>
            <person name="Kamoun S."/>
            <person name="Bisseling T."/>
            <person name="Huang S."/>
        </authorList>
    </citation>
    <scope>NUCLEOTIDE SEQUENCE [LARGE SCALE GENOMIC DNA]</scope>
    <source>
        <strain evidence="2">DAOM197198w</strain>
    </source>
</reference>
<evidence type="ECO:0000313" key="2">
    <source>
        <dbReference type="Proteomes" id="UP000022910"/>
    </source>
</evidence>
<keyword evidence="2" id="KW-1185">Reference proteome</keyword>
<protein>
    <submittedName>
        <fullName evidence="1">Uncharacterized protein</fullName>
    </submittedName>
</protein>
<accession>A0A015I5W7</accession>
<dbReference type="HOGENOM" id="CLU_2251544_0_0_1"/>
<dbReference type="EMBL" id="JEMT01029291">
    <property type="protein sequence ID" value="EXX52467.1"/>
    <property type="molecule type" value="Genomic_DNA"/>
</dbReference>
<organism evidence="1 2">
    <name type="scientific">Rhizophagus irregularis (strain DAOM 197198w)</name>
    <name type="common">Glomus intraradices</name>
    <dbReference type="NCBI Taxonomy" id="1432141"/>
    <lineage>
        <taxon>Eukaryota</taxon>
        <taxon>Fungi</taxon>
        <taxon>Fungi incertae sedis</taxon>
        <taxon>Mucoromycota</taxon>
        <taxon>Glomeromycotina</taxon>
        <taxon>Glomeromycetes</taxon>
        <taxon>Glomerales</taxon>
        <taxon>Glomeraceae</taxon>
        <taxon>Rhizophagus</taxon>
    </lineage>
</organism>
<sequence>MSTTTNTIVTLRLRGDGVDKVKESVKEFQEYSKSSFEKNVEEIQEELKDKDVDQLDDYINEKFDDLNQGFINYSNITREYVRSLAPKRSDYLSEEDFKKAKEGK</sequence>
<dbReference type="Proteomes" id="UP000022910">
    <property type="component" value="Unassembled WGS sequence"/>
</dbReference>
<proteinExistence type="predicted"/>
<dbReference type="AlphaFoldDB" id="A0A015I5W7"/>
<comment type="caution">
    <text evidence="1">The sequence shown here is derived from an EMBL/GenBank/DDBJ whole genome shotgun (WGS) entry which is preliminary data.</text>
</comment>
<name>A0A015I5W7_RHIIW</name>